<keyword evidence="7" id="KW-1015">Disulfide bond</keyword>
<accession>A0A3N0Z7G1</accession>
<keyword evidence="5 12" id="KW-1133">Transmembrane helix</keyword>
<keyword evidence="16" id="KW-1185">Reference proteome</keyword>
<dbReference type="InterPro" id="IPR003598">
    <property type="entry name" value="Ig_sub2"/>
</dbReference>
<dbReference type="InterPro" id="IPR013106">
    <property type="entry name" value="Ig_V-set"/>
</dbReference>
<organism evidence="15 16">
    <name type="scientific">Anabarilius grahami</name>
    <name type="common">Kanglang fish</name>
    <name type="synonym">Barilius grahami</name>
    <dbReference type="NCBI Taxonomy" id="495550"/>
    <lineage>
        <taxon>Eukaryota</taxon>
        <taxon>Metazoa</taxon>
        <taxon>Chordata</taxon>
        <taxon>Craniata</taxon>
        <taxon>Vertebrata</taxon>
        <taxon>Euteleostomi</taxon>
        <taxon>Actinopterygii</taxon>
        <taxon>Neopterygii</taxon>
        <taxon>Teleostei</taxon>
        <taxon>Ostariophysi</taxon>
        <taxon>Cypriniformes</taxon>
        <taxon>Xenocyprididae</taxon>
        <taxon>Xenocypridinae</taxon>
        <taxon>Xenocypridinae incertae sedis</taxon>
        <taxon>Anabarilius</taxon>
    </lineage>
</organism>
<sequence length="858" mass="96388">MSRTHYGACVVLWLFSLVECKVPEVRVTCIFSEDCILPCSFTANGDVNIKWYQQDALILSLQQAEQRLSNDNVRLFSDNISEGNASLLVKQVDTRSKGRYKCVVNNVTQTYVLATVEAPIRTISIDTDPSGLIRCSTKDVYPAPVVQWSTAPSLPPAALQPITRMASGGKGLFTVESLLKQQNNSLDHIYVCSITSKYGKQTWTASLKLQEITSSEGQDLIVPCRAPKNLQSFSLVWTFTTANKTTDVLEYDSKTHKSSRSWDHAELEEDNTLKGDLSLNLQKPVGSEHSGIYTCAFSAAKARHLIQTRVDITSSRQQKGFLKYNLWMLGIVAALIALLAITLVIKRYRDAHVTCLFFEDCVLPCSFKPTGAVVIHWYKQQIPVHSYYYNKDQYGLQNKHFSGRTNLFNSQIAQGNASLVLRKVKVQDQGRYKCYTSTRKGNQETFVNLGVKALIQFVKLEMVEERVTCLSQNIYPAPEVTWATDPPSDTRSLRNFTRKTPDSKGLFTVESTISVKGNISDHTYFCSVVSADGTQVWTASLHHQDELFGEEGSGLMIPCMIPQPRHNFTLTWTFIRTTESIVIFTYDSRTRRIMNLWESKAELDVDQAHLGNGSLHLLNPDSLGHSGTYICTFYGFQMRHQVQTHVNVTVRVTDDDDDDCRRSWWGTAVSVFIFLITVSVALSRCFRLRGEHPVRSHSDINKRIRSGNKTEIPLFERQRQDEASHNGLESVETEIHRAPCSTTAFEATKPFKQDPDGLNNGVLPHIQTESSLINTCMIISGSSTSETPEERQESRPQTPTGALITLFTSEMNTDASDDKENERNGLKSESHTADGGEMESTMTQRFTTPELSQINGFR</sequence>
<evidence type="ECO:0000256" key="11">
    <source>
        <dbReference type="SAM" id="MobiDB-lite"/>
    </source>
</evidence>
<keyword evidence="4 13" id="KW-0732">Signal</keyword>
<evidence type="ECO:0000256" key="5">
    <source>
        <dbReference type="ARBA" id="ARBA00022989"/>
    </source>
</evidence>
<comment type="subcellular location">
    <subcellularLocation>
        <location evidence="1">Cell membrane</location>
        <topology evidence="1">Single-pass type I membrane protein</topology>
    </subcellularLocation>
</comment>
<feature type="transmembrane region" description="Helical" evidence="12">
    <location>
        <begin position="324"/>
        <end position="345"/>
    </location>
</feature>
<dbReference type="InterPro" id="IPR013783">
    <property type="entry name" value="Ig-like_fold"/>
</dbReference>
<keyword evidence="2" id="KW-1003">Cell membrane</keyword>
<evidence type="ECO:0000256" key="3">
    <source>
        <dbReference type="ARBA" id="ARBA00022692"/>
    </source>
</evidence>
<dbReference type="InterPro" id="IPR036179">
    <property type="entry name" value="Ig-like_dom_sf"/>
</dbReference>
<dbReference type="PANTHER" id="PTHR25466">
    <property type="entry name" value="T-LYMPHOCYTE ACTIVATION ANTIGEN"/>
    <property type="match status" value="1"/>
</dbReference>
<dbReference type="GO" id="GO:0042102">
    <property type="term" value="P:positive regulation of T cell proliferation"/>
    <property type="evidence" value="ECO:0007669"/>
    <property type="project" value="TreeGrafter"/>
</dbReference>
<dbReference type="SMART" id="SM00409">
    <property type="entry name" value="IG"/>
    <property type="match status" value="4"/>
</dbReference>
<keyword evidence="8" id="KW-0675">Receptor</keyword>
<dbReference type="GO" id="GO:0042130">
    <property type="term" value="P:negative regulation of T cell proliferation"/>
    <property type="evidence" value="ECO:0007669"/>
    <property type="project" value="TreeGrafter"/>
</dbReference>
<keyword evidence="9" id="KW-0325">Glycoprotein</keyword>
<dbReference type="Pfam" id="PF07686">
    <property type="entry name" value="V-set"/>
    <property type="match status" value="2"/>
</dbReference>
<evidence type="ECO:0000256" key="9">
    <source>
        <dbReference type="ARBA" id="ARBA00023180"/>
    </source>
</evidence>
<evidence type="ECO:0000256" key="10">
    <source>
        <dbReference type="ARBA" id="ARBA00023319"/>
    </source>
</evidence>
<dbReference type="InterPro" id="IPR003599">
    <property type="entry name" value="Ig_sub"/>
</dbReference>
<dbReference type="CDD" id="cd16091">
    <property type="entry name" value="IgV_HHLA2"/>
    <property type="match status" value="1"/>
</dbReference>
<feature type="signal peptide" evidence="13">
    <location>
        <begin position="1"/>
        <end position="20"/>
    </location>
</feature>
<dbReference type="SUPFAM" id="SSF48726">
    <property type="entry name" value="Immunoglobulin"/>
    <property type="match status" value="6"/>
</dbReference>
<evidence type="ECO:0000256" key="12">
    <source>
        <dbReference type="SAM" id="Phobius"/>
    </source>
</evidence>
<protein>
    <submittedName>
        <fullName evidence="15">HERV-H LTR-associating protein 2</fullName>
    </submittedName>
</protein>
<dbReference type="GO" id="GO:0009897">
    <property type="term" value="C:external side of plasma membrane"/>
    <property type="evidence" value="ECO:0007669"/>
    <property type="project" value="TreeGrafter"/>
</dbReference>
<keyword evidence="6 12" id="KW-0472">Membrane</keyword>
<evidence type="ECO:0000259" key="14">
    <source>
        <dbReference type="PROSITE" id="PS50835"/>
    </source>
</evidence>
<evidence type="ECO:0000256" key="2">
    <source>
        <dbReference type="ARBA" id="ARBA00022475"/>
    </source>
</evidence>
<dbReference type="GO" id="GO:0007166">
    <property type="term" value="P:cell surface receptor signaling pathway"/>
    <property type="evidence" value="ECO:0007669"/>
    <property type="project" value="TreeGrafter"/>
</dbReference>
<feature type="transmembrane region" description="Helical" evidence="12">
    <location>
        <begin position="664"/>
        <end position="686"/>
    </location>
</feature>
<dbReference type="FunFam" id="2.60.40.10:FF:000142">
    <property type="entry name" value="V-set domain-containing T-cell activation inhibitor 1"/>
    <property type="match status" value="1"/>
</dbReference>
<dbReference type="EMBL" id="RJVU01007007">
    <property type="protein sequence ID" value="ROL54232.1"/>
    <property type="molecule type" value="Genomic_DNA"/>
</dbReference>
<dbReference type="PANTHER" id="PTHR25466:SF14">
    <property type="entry name" value="BUTYROPHILIN SUBFAMILY 2 MEMBER A2-LIKE-RELATED"/>
    <property type="match status" value="1"/>
</dbReference>
<feature type="domain" description="Ig-like" evidence="14">
    <location>
        <begin position="461"/>
        <end position="542"/>
    </location>
</feature>
<evidence type="ECO:0000256" key="4">
    <source>
        <dbReference type="ARBA" id="ARBA00022729"/>
    </source>
</evidence>
<feature type="domain" description="Ig-like" evidence="14">
    <location>
        <begin position="23"/>
        <end position="114"/>
    </location>
</feature>
<dbReference type="Pfam" id="PF08205">
    <property type="entry name" value="C2-set_2"/>
    <property type="match status" value="1"/>
</dbReference>
<feature type="region of interest" description="Disordered" evidence="11">
    <location>
        <begin position="782"/>
        <end position="801"/>
    </location>
</feature>
<dbReference type="PROSITE" id="PS50835">
    <property type="entry name" value="IG_LIKE"/>
    <property type="match status" value="4"/>
</dbReference>
<evidence type="ECO:0000313" key="16">
    <source>
        <dbReference type="Proteomes" id="UP000281406"/>
    </source>
</evidence>
<evidence type="ECO:0000256" key="1">
    <source>
        <dbReference type="ARBA" id="ARBA00004251"/>
    </source>
</evidence>
<feature type="region of interest" description="Disordered" evidence="11">
    <location>
        <begin position="812"/>
        <end position="858"/>
    </location>
</feature>
<dbReference type="Proteomes" id="UP000281406">
    <property type="component" value="Unassembled WGS sequence"/>
</dbReference>
<evidence type="ECO:0000256" key="13">
    <source>
        <dbReference type="SAM" id="SignalP"/>
    </source>
</evidence>
<dbReference type="SMART" id="SM00406">
    <property type="entry name" value="IGv"/>
    <property type="match status" value="2"/>
</dbReference>
<reference evidence="15 16" key="1">
    <citation type="submission" date="2018-10" db="EMBL/GenBank/DDBJ databases">
        <title>Genome assembly for a Yunnan-Guizhou Plateau 3E fish, Anabarilius grahami (Regan), and its evolutionary and genetic applications.</title>
        <authorList>
            <person name="Jiang W."/>
        </authorList>
    </citation>
    <scope>NUCLEOTIDE SEQUENCE [LARGE SCALE GENOMIC DNA]</scope>
    <source>
        <strain evidence="15">AG-KIZ</strain>
        <tissue evidence="15">Muscle</tissue>
    </source>
</reference>
<dbReference type="GO" id="GO:0031295">
    <property type="term" value="P:T cell costimulation"/>
    <property type="evidence" value="ECO:0007669"/>
    <property type="project" value="TreeGrafter"/>
</dbReference>
<dbReference type="GO" id="GO:0006955">
    <property type="term" value="P:immune response"/>
    <property type="evidence" value="ECO:0007669"/>
    <property type="project" value="TreeGrafter"/>
</dbReference>
<dbReference type="OrthoDB" id="9983389at2759"/>
<evidence type="ECO:0000256" key="8">
    <source>
        <dbReference type="ARBA" id="ARBA00023170"/>
    </source>
</evidence>
<comment type="caution">
    <text evidence="15">The sequence shown here is derived from an EMBL/GenBank/DDBJ whole genome shotgun (WGS) entry which is preliminary data.</text>
</comment>
<feature type="chain" id="PRO_5018275197" evidence="13">
    <location>
        <begin position="21"/>
        <end position="858"/>
    </location>
</feature>
<gene>
    <name evidence="15" type="ORF">DPX16_10655</name>
</gene>
<evidence type="ECO:0000313" key="15">
    <source>
        <dbReference type="EMBL" id="ROL54232.1"/>
    </source>
</evidence>
<name>A0A3N0Z7G1_ANAGA</name>
<dbReference type="SMART" id="SM00408">
    <property type="entry name" value="IGc2"/>
    <property type="match status" value="3"/>
</dbReference>
<dbReference type="Gene3D" id="2.60.40.10">
    <property type="entry name" value="Immunoglobulins"/>
    <property type="match status" value="6"/>
</dbReference>
<feature type="domain" description="Ig-like" evidence="14">
    <location>
        <begin position="363"/>
        <end position="450"/>
    </location>
</feature>
<feature type="compositionally biased region" description="Polar residues" evidence="11">
    <location>
        <begin position="840"/>
        <end position="858"/>
    </location>
</feature>
<dbReference type="GO" id="GO:0071222">
    <property type="term" value="P:cellular response to lipopolysaccharide"/>
    <property type="evidence" value="ECO:0007669"/>
    <property type="project" value="TreeGrafter"/>
</dbReference>
<keyword evidence="10" id="KW-0393">Immunoglobulin domain</keyword>
<dbReference type="AlphaFoldDB" id="A0A3N0Z7G1"/>
<proteinExistence type="predicted"/>
<dbReference type="InterPro" id="IPR051713">
    <property type="entry name" value="T-cell_Activation_Regulation"/>
</dbReference>
<keyword evidence="3 12" id="KW-0812">Transmembrane</keyword>
<evidence type="ECO:0000256" key="7">
    <source>
        <dbReference type="ARBA" id="ARBA00023157"/>
    </source>
</evidence>
<feature type="domain" description="Ig-like" evidence="14">
    <location>
        <begin position="201"/>
        <end position="313"/>
    </location>
</feature>
<evidence type="ECO:0000256" key="6">
    <source>
        <dbReference type="ARBA" id="ARBA00023136"/>
    </source>
</evidence>
<dbReference type="InterPro" id="IPR013162">
    <property type="entry name" value="CD80_C2-set"/>
</dbReference>
<feature type="compositionally biased region" description="Basic and acidic residues" evidence="11">
    <location>
        <begin position="816"/>
        <end position="834"/>
    </location>
</feature>
<dbReference type="InterPro" id="IPR007110">
    <property type="entry name" value="Ig-like_dom"/>
</dbReference>